<evidence type="ECO:0000313" key="1">
    <source>
        <dbReference type="EMBL" id="KAK3802567.1"/>
    </source>
</evidence>
<protein>
    <submittedName>
        <fullName evidence="1">Uncharacterized protein</fullName>
    </submittedName>
</protein>
<comment type="caution">
    <text evidence="1">The sequence shown here is derived from an EMBL/GenBank/DDBJ whole genome shotgun (WGS) entry which is preliminary data.</text>
</comment>
<reference evidence="1" key="1">
    <citation type="journal article" date="2023" name="G3 (Bethesda)">
        <title>A reference genome for the long-term kleptoplast-retaining sea slug Elysia crispata morphotype clarki.</title>
        <authorList>
            <person name="Eastman K.E."/>
            <person name="Pendleton A.L."/>
            <person name="Shaikh M.A."/>
            <person name="Suttiyut T."/>
            <person name="Ogas R."/>
            <person name="Tomko P."/>
            <person name="Gavelis G."/>
            <person name="Widhalm J.R."/>
            <person name="Wisecaver J.H."/>
        </authorList>
    </citation>
    <scope>NUCLEOTIDE SEQUENCE</scope>
    <source>
        <strain evidence="1">ECLA1</strain>
    </source>
</reference>
<organism evidence="1 2">
    <name type="scientific">Elysia crispata</name>
    <name type="common">lettuce slug</name>
    <dbReference type="NCBI Taxonomy" id="231223"/>
    <lineage>
        <taxon>Eukaryota</taxon>
        <taxon>Metazoa</taxon>
        <taxon>Spiralia</taxon>
        <taxon>Lophotrochozoa</taxon>
        <taxon>Mollusca</taxon>
        <taxon>Gastropoda</taxon>
        <taxon>Heterobranchia</taxon>
        <taxon>Euthyneura</taxon>
        <taxon>Panpulmonata</taxon>
        <taxon>Sacoglossa</taxon>
        <taxon>Placobranchoidea</taxon>
        <taxon>Plakobranchidae</taxon>
        <taxon>Elysia</taxon>
    </lineage>
</organism>
<sequence length="104" mass="11452">MVDMTEILRFSAAASAGVMSRSVTCQSRSESSAAVCWTGNVSPWCMEITLSEKPSRLFDNHASVILWPQTLEKNLHVVRTRNCVGYHSGIGFGWSSTEARIAED</sequence>
<dbReference type="AlphaFoldDB" id="A0AAE1BAI0"/>
<accession>A0AAE1BAI0</accession>
<dbReference type="EMBL" id="JAWDGP010000226">
    <property type="protein sequence ID" value="KAK3802567.1"/>
    <property type="molecule type" value="Genomic_DNA"/>
</dbReference>
<dbReference type="Proteomes" id="UP001283361">
    <property type="component" value="Unassembled WGS sequence"/>
</dbReference>
<name>A0AAE1BAI0_9GAST</name>
<evidence type="ECO:0000313" key="2">
    <source>
        <dbReference type="Proteomes" id="UP001283361"/>
    </source>
</evidence>
<proteinExistence type="predicted"/>
<keyword evidence="2" id="KW-1185">Reference proteome</keyword>
<gene>
    <name evidence="1" type="ORF">RRG08_032467</name>
</gene>